<dbReference type="InterPro" id="IPR025420">
    <property type="entry name" value="DUF4143"/>
</dbReference>
<dbReference type="Gene3D" id="3.40.50.300">
    <property type="entry name" value="P-loop containing nucleotide triphosphate hydrolases"/>
    <property type="match status" value="1"/>
</dbReference>
<dbReference type="EMBL" id="JACNJD010000067">
    <property type="protein sequence ID" value="MBC8175995.1"/>
    <property type="molecule type" value="Genomic_DNA"/>
</dbReference>
<feature type="domain" description="DUF4143" evidence="2">
    <location>
        <begin position="175"/>
        <end position="323"/>
    </location>
</feature>
<feature type="domain" description="AAA" evidence="1">
    <location>
        <begin position="15"/>
        <end position="129"/>
    </location>
</feature>
<dbReference type="AlphaFoldDB" id="A0A8J6MWL7"/>
<organism evidence="3 4">
    <name type="scientific">Candidatus Desulfacyla euxinica</name>
    <dbReference type="NCBI Taxonomy" id="2841693"/>
    <lineage>
        <taxon>Bacteria</taxon>
        <taxon>Deltaproteobacteria</taxon>
        <taxon>Candidatus Desulfacyla</taxon>
    </lineage>
</organism>
<evidence type="ECO:0000313" key="4">
    <source>
        <dbReference type="Proteomes" id="UP000650524"/>
    </source>
</evidence>
<gene>
    <name evidence="3" type="ORF">H8E19_01215</name>
</gene>
<dbReference type="GO" id="GO:0005524">
    <property type="term" value="F:ATP binding"/>
    <property type="evidence" value="ECO:0007669"/>
    <property type="project" value="UniProtKB-KW"/>
</dbReference>
<sequence length="359" mass="41897">MERYLEEFIRKDLEEKIVLLSGPRQVGKTTLSKQLTTHRVYLNYDASSDRQIIHAQEWDRDAELVIFDELHKMKKWKSWIKGVYDTEGISPSLLVTGSARLDTYRKGGESLAGRFFYYRLYPLTVKEICSTLGEKSETALDKLVKLGGFPEPYLKDSETFAKRFRRIHTDTIVREDLLDLERVRDIKSIEILIDLLRTRVGSTTSYTALANDLQVSIHTVKHWLQILENLYIIFPVRPYHKNIARSLLKESKYYLYDTGAVEGNLGAKLENTVACALLRDLHLIEDTTGSRVALHYLRDKEKHEVDFLPVIDNRPICMIEVKVSEENFSPSLFRFHRKLEHTKPYQIVYRLKRKKSKDG</sequence>
<dbReference type="Proteomes" id="UP000650524">
    <property type="component" value="Unassembled WGS sequence"/>
</dbReference>
<evidence type="ECO:0000259" key="2">
    <source>
        <dbReference type="Pfam" id="PF13635"/>
    </source>
</evidence>
<accession>A0A8J6MWL7</accession>
<dbReference type="PANTHER" id="PTHR43566">
    <property type="entry name" value="CONSERVED PROTEIN"/>
    <property type="match status" value="1"/>
</dbReference>
<dbReference type="InterPro" id="IPR041682">
    <property type="entry name" value="AAA_14"/>
</dbReference>
<dbReference type="InterPro" id="IPR027417">
    <property type="entry name" value="P-loop_NTPase"/>
</dbReference>
<dbReference type="Pfam" id="PF13173">
    <property type="entry name" value="AAA_14"/>
    <property type="match status" value="1"/>
</dbReference>
<reference evidence="3 4" key="1">
    <citation type="submission" date="2020-08" db="EMBL/GenBank/DDBJ databases">
        <title>Bridging the membrane lipid divide: bacteria of the FCB group superphylum have the potential to synthesize archaeal ether lipids.</title>
        <authorList>
            <person name="Villanueva L."/>
            <person name="Von Meijenfeldt F.A.B."/>
            <person name="Westbye A.B."/>
            <person name="Yadav S."/>
            <person name="Hopmans E.C."/>
            <person name="Dutilh B.E."/>
            <person name="Sinninghe Damste J.S."/>
        </authorList>
    </citation>
    <scope>NUCLEOTIDE SEQUENCE [LARGE SCALE GENOMIC DNA]</scope>
    <source>
        <strain evidence="3">NIOZ-UU27</strain>
    </source>
</reference>
<dbReference type="Pfam" id="PF13635">
    <property type="entry name" value="DUF4143"/>
    <property type="match status" value="1"/>
</dbReference>
<comment type="caution">
    <text evidence="3">The sequence shown here is derived from an EMBL/GenBank/DDBJ whole genome shotgun (WGS) entry which is preliminary data.</text>
</comment>
<keyword evidence="3" id="KW-0067">ATP-binding</keyword>
<feature type="non-terminal residue" evidence="3">
    <location>
        <position position="359"/>
    </location>
</feature>
<protein>
    <submittedName>
        <fullName evidence="3">ATP-binding protein</fullName>
    </submittedName>
</protein>
<keyword evidence="3" id="KW-0547">Nucleotide-binding</keyword>
<name>A0A8J6MWL7_9DELT</name>
<dbReference type="PANTHER" id="PTHR43566:SF1">
    <property type="entry name" value="AAA+ ATPASE DOMAIN-CONTAINING PROTEIN"/>
    <property type="match status" value="1"/>
</dbReference>
<evidence type="ECO:0000259" key="1">
    <source>
        <dbReference type="Pfam" id="PF13173"/>
    </source>
</evidence>
<proteinExistence type="predicted"/>
<evidence type="ECO:0000313" key="3">
    <source>
        <dbReference type="EMBL" id="MBC8175995.1"/>
    </source>
</evidence>
<dbReference type="SUPFAM" id="SSF52540">
    <property type="entry name" value="P-loop containing nucleoside triphosphate hydrolases"/>
    <property type="match status" value="1"/>
</dbReference>